<protein>
    <submittedName>
        <fullName evidence="3">PLP-dependent aminotransferase family protein</fullName>
    </submittedName>
</protein>
<gene>
    <name evidence="3" type="ORF">F4Y60_13485</name>
</gene>
<name>A0A6B0Y2Y1_9RHOB</name>
<dbReference type="CDD" id="cd00609">
    <property type="entry name" value="AAT_like"/>
    <property type="match status" value="1"/>
</dbReference>
<dbReference type="InterPro" id="IPR015421">
    <property type="entry name" value="PyrdxlP-dep_Trfase_major"/>
</dbReference>
<feature type="region of interest" description="Disordered" evidence="1">
    <location>
        <begin position="1"/>
        <end position="31"/>
    </location>
</feature>
<feature type="domain" description="Aminotransferase class I/classII large" evidence="2">
    <location>
        <begin position="64"/>
        <end position="386"/>
    </location>
</feature>
<keyword evidence="3" id="KW-0808">Transferase</keyword>
<evidence type="ECO:0000256" key="1">
    <source>
        <dbReference type="SAM" id="MobiDB-lite"/>
    </source>
</evidence>
<dbReference type="GO" id="GO:0030170">
    <property type="term" value="F:pyridoxal phosphate binding"/>
    <property type="evidence" value="ECO:0007669"/>
    <property type="project" value="InterPro"/>
</dbReference>
<dbReference type="SUPFAM" id="SSF53383">
    <property type="entry name" value="PLP-dependent transferases"/>
    <property type="match status" value="1"/>
</dbReference>
<evidence type="ECO:0000259" key="2">
    <source>
        <dbReference type="Pfam" id="PF00155"/>
    </source>
</evidence>
<reference evidence="3" key="1">
    <citation type="submission" date="2019-09" db="EMBL/GenBank/DDBJ databases">
        <title>Characterisation of the sponge microbiome using genome-centric metagenomics.</title>
        <authorList>
            <person name="Engelberts J.P."/>
            <person name="Robbins S.J."/>
            <person name="De Goeij J.M."/>
            <person name="Aranda M."/>
            <person name="Bell S.C."/>
            <person name="Webster N.S."/>
        </authorList>
    </citation>
    <scope>NUCLEOTIDE SEQUENCE</scope>
    <source>
        <strain evidence="3">SB0664_bin_43</strain>
    </source>
</reference>
<dbReference type="GO" id="GO:0008483">
    <property type="term" value="F:transaminase activity"/>
    <property type="evidence" value="ECO:0007669"/>
    <property type="project" value="UniProtKB-KW"/>
</dbReference>
<keyword evidence="3" id="KW-0032">Aminotransferase</keyword>
<organism evidence="3">
    <name type="scientific">Boseongicola sp. SB0664_bin_43</name>
    <dbReference type="NCBI Taxonomy" id="2604844"/>
    <lineage>
        <taxon>Bacteria</taxon>
        <taxon>Pseudomonadati</taxon>
        <taxon>Pseudomonadota</taxon>
        <taxon>Alphaproteobacteria</taxon>
        <taxon>Rhodobacterales</taxon>
        <taxon>Paracoccaceae</taxon>
        <taxon>Boseongicola</taxon>
    </lineage>
</organism>
<evidence type="ECO:0000313" key="3">
    <source>
        <dbReference type="EMBL" id="MXY35068.1"/>
    </source>
</evidence>
<feature type="non-terminal residue" evidence="3">
    <location>
        <position position="1"/>
    </location>
</feature>
<dbReference type="EMBL" id="VXRY01000553">
    <property type="protein sequence ID" value="MXY35068.1"/>
    <property type="molecule type" value="Genomic_DNA"/>
</dbReference>
<proteinExistence type="predicted"/>
<accession>A0A6B0Y2Y1</accession>
<dbReference type="PANTHER" id="PTHR46577">
    <property type="entry name" value="HTH-TYPE TRANSCRIPTIONAL REGULATORY PROTEIN GABR"/>
    <property type="match status" value="1"/>
</dbReference>
<comment type="caution">
    <text evidence="3">The sequence shown here is derived from an EMBL/GenBank/DDBJ whole genome shotgun (WGS) entry which is preliminary data.</text>
</comment>
<dbReference type="AlphaFoldDB" id="A0A6B0Y2Y1"/>
<dbReference type="InterPro" id="IPR015424">
    <property type="entry name" value="PyrdxlP-dep_Trfase"/>
</dbReference>
<sequence>SEKGVRNLKPESDKLNKPSPQRDRLNRQRQSDDLATIVRPENWYDFKYPFVCNQIDEGEFPVSEWRECSRQAMNRADLKVWSSDGHYSESAEFIEQIRTRILPRRGVFVKADAALVTLGAQNGLYMASHLLGGRDRVAVIEDPGYPDARKMLHSSFGELKFQPVDDEGMIVDERLRGATMVFVTPNRQFPTTVTMSERRRQALIEAAEVHDFFIVEDDYECDVDYRHFTPLPLFSVDDSGRVIYLASLSKGLSPGLRLGYMTAAAEFITAARDLRGRIMRHPPTVLQLTAAAFIRFGQYESRLRRIQKGHRERWEIANRFLRAHFPDFDIKGEFGGTTFVLSDQRRRLRASEIAGKARERGVIIEEIAPCYSVWETGEYAFRVGVSAIHPLLIEAGLQELKQTIVELGA</sequence>
<dbReference type="PANTHER" id="PTHR46577:SF1">
    <property type="entry name" value="HTH-TYPE TRANSCRIPTIONAL REGULATORY PROTEIN GABR"/>
    <property type="match status" value="1"/>
</dbReference>
<dbReference type="InterPro" id="IPR004839">
    <property type="entry name" value="Aminotransferase_I/II_large"/>
</dbReference>
<dbReference type="InterPro" id="IPR051446">
    <property type="entry name" value="HTH_trans_reg/aminotransferase"/>
</dbReference>
<dbReference type="Gene3D" id="3.40.640.10">
    <property type="entry name" value="Type I PLP-dependent aspartate aminotransferase-like (Major domain)"/>
    <property type="match status" value="1"/>
</dbReference>
<dbReference type="Pfam" id="PF00155">
    <property type="entry name" value="Aminotran_1_2"/>
    <property type="match status" value="1"/>
</dbReference>